<organism evidence="8 9">
    <name type="scientific">Methanobrevibacter smithii</name>
    <dbReference type="NCBI Taxonomy" id="2173"/>
    <lineage>
        <taxon>Archaea</taxon>
        <taxon>Methanobacteriati</taxon>
        <taxon>Methanobacteriota</taxon>
        <taxon>Methanomada group</taxon>
        <taxon>Methanobacteria</taxon>
        <taxon>Methanobacteriales</taxon>
        <taxon>Methanobacteriaceae</taxon>
        <taxon>Methanobrevibacter</taxon>
    </lineage>
</organism>
<keyword evidence="6" id="KW-0375">Hydrogen ion transport</keyword>
<keyword evidence="5 6" id="KW-0472">Membrane</keyword>
<dbReference type="EMBL" id="CP017803">
    <property type="protein sequence ID" value="ATZ59255.1"/>
    <property type="molecule type" value="Genomic_DNA"/>
</dbReference>
<dbReference type="NCBIfam" id="TIGR00309">
    <property type="entry name" value="V_ATPase_subD"/>
    <property type="match status" value="1"/>
</dbReference>
<proteinExistence type="inferred from homology"/>
<comment type="subunit">
    <text evidence="6">Has multiple subunits with at least A(3), B(3), C, D, E, F, H, I and proteolipid K(x).</text>
</comment>
<sequence length="231" mass="26384">MAQDIIDGINPTRMELLSLKNRTKLAVKGHGLLKEKRDALIKEFFDILDRVKGVREAAERSLKEANEALLEAQIAMGDLAVRKASLSVKESIDVDIKSRSVMGVSVPVTNVKMEERSIIDRGYSFSDTTIQLDEVAKKFEESIKFLIELGEVEKTIFLLAEEIEATKRRVNALEHIMIPRFENTEKYIDMRLQEMERENFVRLKMIRSTIEKKDNEAKEAAIEEEAAEVEA</sequence>
<evidence type="ECO:0000256" key="7">
    <source>
        <dbReference type="SAM" id="Coils"/>
    </source>
</evidence>
<name>A0A2H4U559_METSM</name>
<evidence type="ECO:0000256" key="1">
    <source>
        <dbReference type="ARBA" id="ARBA00005850"/>
    </source>
</evidence>
<dbReference type="GO" id="GO:0005524">
    <property type="term" value="F:ATP binding"/>
    <property type="evidence" value="ECO:0007669"/>
    <property type="project" value="UniProtKB-UniRule"/>
</dbReference>
<dbReference type="GO" id="GO:0046961">
    <property type="term" value="F:proton-transporting ATPase activity, rotational mechanism"/>
    <property type="evidence" value="ECO:0007669"/>
    <property type="project" value="InterPro"/>
</dbReference>
<gene>
    <name evidence="6" type="primary">atpD</name>
    <name evidence="8" type="ORF">BK798_01910</name>
</gene>
<evidence type="ECO:0000313" key="9">
    <source>
        <dbReference type="Proteomes" id="UP000232133"/>
    </source>
</evidence>
<keyword evidence="4 6" id="KW-0406">Ion transport</keyword>
<evidence type="ECO:0000256" key="2">
    <source>
        <dbReference type="ARBA" id="ARBA00022448"/>
    </source>
</evidence>
<evidence type="ECO:0000313" key="8">
    <source>
        <dbReference type="EMBL" id="ATZ59255.1"/>
    </source>
</evidence>
<evidence type="ECO:0000256" key="6">
    <source>
        <dbReference type="HAMAP-Rule" id="MF_00271"/>
    </source>
</evidence>
<comment type="subcellular location">
    <subcellularLocation>
        <location evidence="6">Cell membrane</location>
        <topology evidence="6">Peripheral membrane protein</topology>
    </subcellularLocation>
</comment>
<dbReference type="GO" id="GO:0042777">
    <property type="term" value="P:proton motive force-driven plasma membrane ATP synthesis"/>
    <property type="evidence" value="ECO:0007669"/>
    <property type="project" value="UniProtKB-UniRule"/>
</dbReference>
<dbReference type="HAMAP" id="MF_00271">
    <property type="entry name" value="ATP_synth_D_arch"/>
    <property type="match status" value="1"/>
</dbReference>
<accession>A0A2H4U559</accession>
<dbReference type="Gene3D" id="1.10.287.3240">
    <property type="match status" value="1"/>
</dbReference>
<reference evidence="8 9" key="1">
    <citation type="submission" date="2016-10" db="EMBL/GenBank/DDBJ databases">
        <authorList>
            <person name="Varghese N."/>
        </authorList>
    </citation>
    <scope>NUCLEOTIDE SEQUENCE [LARGE SCALE GENOMIC DNA]</scope>
    <source>
        <strain evidence="8 9">KB11</strain>
    </source>
</reference>
<dbReference type="PANTHER" id="PTHR11671">
    <property type="entry name" value="V-TYPE ATP SYNTHASE SUBUNIT D"/>
    <property type="match status" value="1"/>
</dbReference>
<evidence type="ECO:0000256" key="5">
    <source>
        <dbReference type="ARBA" id="ARBA00023136"/>
    </source>
</evidence>
<evidence type="ECO:0000256" key="3">
    <source>
        <dbReference type="ARBA" id="ARBA00022475"/>
    </source>
</evidence>
<keyword evidence="6" id="KW-0066">ATP synthesis</keyword>
<dbReference type="InterPro" id="IPR002699">
    <property type="entry name" value="V_ATPase_D"/>
</dbReference>
<dbReference type="GO" id="GO:0046933">
    <property type="term" value="F:proton-transporting ATP synthase activity, rotational mechanism"/>
    <property type="evidence" value="ECO:0007669"/>
    <property type="project" value="UniProtKB-UniRule"/>
</dbReference>
<comment type="similarity">
    <text evidence="1 6">Belongs to the V-ATPase D subunit family.</text>
</comment>
<keyword evidence="2 6" id="KW-0813">Transport</keyword>
<feature type="coiled-coil region" evidence="7">
    <location>
        <begin position="48"/>
        <end position="75"/>
    </location>
</feature>
<comment type="function">
    <text evidence="6">Component of the A-type ATP synthase that produces ATP from ADP in the presence of a proton gradient across the membrane.</text>
</comment>
<dbReference type="RefSeq" id="WP_100815241.1">
    <property type="nucleotide sequence ID" value="NZ_CP017803.1"/>
</dbReference>
<evidence type="ECO:0000256" key="4">
    <source>
        <dbReference type="ARBA" id="ARBA00023065"/>
    </source>
</evidence>
<dbReference type="NCBIfam" id="NF001545">
    <property type="entry name" value="PRK00373.1-4"/>
    <property type="match status" value="1"/>
</dbReference>
<dbReference type="Pfam" id="PF01813">
    <property type="entry name" value="ATP-synt_D"/>
    <property type="match status" value="1"/>
</dbReference>
<dbReference type="AlphaFoldDB" id="A0A2H4U559"/>
<dbReference type="GO" id="GO:0005886">
    <property type="term" value="C:plasma membrane"/>
    <property type="evidence" value="ECO:0007669"/>
    <property type="project" value="UniProtKB-SubCell"/>
</dbReference>
<protein>
    <recommendedName>
        <fullName evidence="6">A-type ATP synthase subunit D</fullName>
    </recommendedName>
</protein>
<dbReference type="Proteomes" id="UP000232133">
    <property type="component" value="Chromosome"/>
</dbReference>
<keyword evidence="7" id="KW-0175">Coiled coil</keyword>
<dbReference type="GeneID" id="35118094"/>
<keyword evidence="3 6" id="KW-1003">Cell membrane</keyword>